<dbReference type="PANTHER" id="PTHR33050:SF7">
    <property type="entry name" value="RIBONUCLEASE H"/>
    <property type="match status" value="1"/>
</dbReference>
<evidence type="ECO:0000256" key="2">
    <source>
        <dbReference type="SAM" id="Phobius"/>
    </source>
</evidence>
<comment type="caution">
    <text evidence="3">The sequence shown here is derived from an EMBL/GenBank/DDBJ whole genome shotgun (WGS) entry which is preliminary data.</text>
</comment>
<feature type="region of interest" description="Disordered" evidence="1">
    <location>
        <begin position="735"/>
        <end position="776"/>
    </location>
</feature>
<organism evidence="3 4">
    <name type="scientific">Psilocybe cf. subviscida</name>
    <dbReference type="NCBI Taxonomy" id="2480587"/>
    <lineage>
        <taxon>Eukaryota</taxon>
        <taxon>Fungi</taxon>
        <taxon>Dikarya</taxon>
        <taxon>Basidiomycota</taxon>
        <taxon>Agaricomycotina</taxon>
        <taxon>Agaricomycetes</taxon>
        <taxon>Agaricomycetidae</taxon>
        <taxon>Agaricales</taxon>
        <taxon>Agaricineae</taxon>
        <taxon>Strophariaceae</taxon>
        <taxon>Psilocybe</taxon>
    </lineage>
</organism>
<dbReference type="EMBL" id="JAACJJ010000015">
    <property type="protein sequence ID" value="KAF5325358.1"/>
    <property type="molecule type" value="Genomic_DNA"/>
</dbReference>
<protein>
    <recommendedName>
        <fullName evidence="5">Reverse transcriptase domain-containing protein</fullName>
    </recommendedName>
</protein>
<gene>
    <name evidence="3" type="ORF">D9619_009632</name>
</gene>
<dbReference type="SUPFAM" id="SSF56672">
    <property type="entry name" value="DNA/RNA polymerases"/>
    <property type="match status" value="1"/>
</dbReference>
<name>A0A8H5BMY9_9AGAR</name>
<keyword evidence="2" id="KW-0812">Transmembrane</keyword>
<sequence>MAEWTSAWNQIKRATRFLFKHRADELRTYGDWMQEEFAAKVPSSHIRIIRYDAALRREVGGGTHHLLTDEQHFSRLYKAIVVPDGQEYASGSTTTKKSSSAQICNKYNSDEGCSVREGESEGGLRGESPKFLRYNIYETAEEAMDLKTTAEWSETAAPIPRIPDKELNNPVVQATLREHPELFKVDTPVNVDNFEALLRGHPNRPLVDSVVDGLRNGFWPWADTKAGVYPDTYEEKRGPPRDEMRASFIRKKRDEEVEKGHYSQAFEKLLPGMYCMPIHAVPKSDVPGDFRLVSDQSAGEFSINSMVDDKKIHGFPLDNMTHVAEMLLHARSKEPDEELVMFKCDIADAYRLLPMHPCWQIKQIVPVGDVYHADRRNMFGGKASGSLFIAFNSLIAWIIKFVLLLAIIRAYVDDSFGMEKKGRIAWYQPYKKFMPTAQVRVLQLWDYLGVPHKEKKQVSGAPLTIIGIEVDPNAMTFTLPEESKTKLVEELRYWGKKPEKKTHGAFRLRQWQVLTGWMNWLFNVYPQLRPSLNNVYDKMRGEHCLSKTVWVNNDIRDDLNWAARALERAAGVQLIHSTRWDLSTADVTIYADACLEGMGFWVPEKSLGFYSPVPFTAKKEIIFFWEATCVLAALNYAHNIAKDHDRIVIFTDNTNTVDIFSSLHCLPAYNQILVQAMSLVLLGRYDLRVIYVPGILEVAGSWLGLRRCDDEVVATTRNGLQHFLSFSSVFIASHPQQTPAHPPPSLHLSLPPPSPHISTQPHGSQPPSTSTVYNYPPIHRLSVPTH</sequence>
<evidence type="ECO:0000313" key="4">
    <source>
        <dbReference type="Proteomes" id="UP000567179"/>
    </source>
</evidence>
<reference evidence="3 4" key="1">
    <citation type="journal article" date="2020" name="ISME J.">
        <title>Uncovering the hidden diversity of litter-decomposition mechanisms in mushroom-forming fungi.</title>
        <authorList>
            <person name="Floudas D."/>
            <person name="Bentzer J."/>
            <person name="Ahren D."/>
            <person name="Johansson T."/>
            <person name="Persson P."/>
            <person name="Tunlid A."/>
        </authorList>
    </citation>
    <scope>NUCLEOTIDE SEQUENCE [LARGE SCALE GENOMIC DNA]</scope>
    <source>
        <strain evidence="3 4">CBS 101986</strain>
    </source>
</reference>
<proteinExistence type="predicted"/>
<dbReference type="Proteomes" id="UP000567179">
    <property type="component" value="Unassembled WGS sequence"/>
</dbReference>
<dbReference type="PANTHER" id="PTHR33050">
    <property type="entry name" value="REVERSE TRANSCRIPTASE DOMAIN-CONTAINING PROTEIN"/>
    <property type="match status" value="1"/>
</dbReference>
<dbReference type="InterPro" id="IPR043502">
    <property type="entry name" value="DNA/RNA_pol_sf"/>
</dbReference>
<dbReference type="InterPro" id="IPR052055">
    <property type="entry name" value="Hepadnavirus_pol/RT"/>
</dbReference>
<evidence type="ECO:0000256" key="1">
    <source>
        <dbReference type="SAM" id="MobiDB-lite"/>
    </source>
</evidence>
<keyword evidence="2" id="KW-1133">Transmembrane helix</keyword>
<dbReference type="OrthoDB" id="198652at2759"/>
<feature type="compositionally biased region" description="Pro residues" evidence="1">
    <location>
        <begin position="740"/>
        <end position="755"/>
    </location>
</feature>
<evidence type="ECO:0008006" key="5">
    <source>
        <dbReference type="Google" id="ProtNLM"/>
    </source>
</evidence>
<accession>A0A8H5BMY9</accession>
<keyword evidence="2" id="KW-0472">Membrane</keyword>
<dbReference type="AlphaFoldDB" id="A0A8H5BMY9"/>
<feature type="compositionally biased region" description="Polar residues" evidence="1">
    <location>
        <begin position="757"/>
        <end position="773"/>
    </location>
</feature>
<keyword evidence="4" id="KW-1185">Reference proteome</keyword>
<evidence type="ECO:0000313" key="3">
    <source>
        <dbReference type="EMBL" id="KAF5325358.1"/>
    </source>
</evidence>
<feature type="transmembrane region" description="Helical" evidence="2">
    <location>
        <begin position="387"/>
        <end position="412"/>
    </location>
</feature>